<evidence type="ECO:0000313" key="2">
    <source>
        <dbReference type="WBParaSite" id="Pan_g12892.t1"/>
    </source>
</evidence>
<dbReference type="Proteomes" id="UP000492821">
    <property type="component" value="Unassembled WGS sequence"/>
</dbReference>
<reference evidence="2" key="2">
    <citation type="submission" date="2020-10" db="UniProtKB">
        <authorList>
            <consortium name="WormBaseParasite"/>
        </authorList>
    </citation>
    <scope>IDENTIFICATION</scope>
</reference>
<sequence>MHERIYNDFLLAEHRLQRVLIQWKLLQPRFTAKKTAVLSPETRSLLILSLKQQHQHVAKALRKLYEVKACWDVYKTVDFCYDRGFFKMARANIKNSLEPQGVKVINRIEIAILEFQTPPKSPIPFNDLPYEFRKRLIQLLPLKDVTTFKSCGNTAFKAVRKLRPSFNFVNSLFVVYFIADVKKKHNIQKNSEKVYAAISETDFLPLKTLPYYIDTNVSIYLSTQEAFSKAIDIVSGDFNSIKIYGRCFTWRQAFELVYKSSCIKRVFIHIDILDMEEDETNEFFNAIMLLLQTENFEHLRFYHSHSLPFLPDFMKWLDNLNSNLGFFVHISDSVSQVTVSKYLLQMTRYMPDYIMESAWFI</sequence>
<reference evidence="1" key="1">
    <citation type="journal article" date="2013" name="Genetics">
        <title>The draft genome and transcriptome of Panagrellus redivivus are shaped by the harsh demands of a free-living lifestyle.</title>
        <authorList>
            <person name="Srinivasan J."/>
            <person name="Dillman A.R."/>
            <person name="Macchietto M.G."/>
            <person name="Heikkinen L."/>
            <person name="Lakso M."/>
            <person name="Fracchia K.M."/>
            <person name="Antoshechkin I."/>
            <person name="Mortazavi A."/>
            <person name="Wong G."/>
            <person name="Sternberg P.W."/>
        </authorList>
    </citation>
    <scope>NUCLEOTIDE SEQUENCE [LARGE SCALE GENOMIC DNA]</scope>
    <source>
        <strain evidence="1">MT8872</strain>
    </source>
</reference>
<protein>
    <submittedName>
        <fullName evidence="2">F-box domain-containing protein</fullName>
    </submittedName>
</protein>
<dbReference type="WBParaSite" id="Pan_g12892.t1">
    <property type="protein sequence ID" value="Pan_g12892.t1"/>
    <property type="gene ID" value="Pan_g12892"/>
</dbReference>
<dbReference type="AlphaFoldDB" id="A0A7E4UV02"/>
<name>A0A7E4UV02_PANRE</name>
<proteinExistence type="predicted"/>
<organism evidence="1 2">
    <name type="scientific">Panagrellus redivivus</name>
    <name type="common">Microworm</name>
    <dbReference type="NCBI Taxonomy" id="6233"/>
    <lineage>
        <taxon>Eukaryota</taxon>
        <taxon>Metazoa</taxon>
        <taxon>Ecdysozoa</taxon>
        <taxon>Nematoda</taxon>
        <taxon>Chromadorea</taxon>
        <taxon>Rhabditida</taxon>
        <taxon>Tylenchina</taxon>
        <taxon>Panagrolaimomorpha</taxon>
        <taxon>Panagrolaimoidea</taxon>
        <taxon>Panagrolaimidae</taxon>
        <taxon>Panagrellus</taxon>
    </lineage>
</organism>
<evidence type="ECO:0000313" key="1">
    <source>
        <dbReference type="Proteomes" id="UP000492821"/>
    </source>
</evidence>
<accession>A0A7E4UV02</accession>
<keyword evidence="1" id="KW-1185">Reference proteome</keyword>